<keyword evidence="12" id="KW-1185">Reference proteome</keyword>
<feature type="compositionally biased region" description="Low complexity" evidence="9">
    <location>
        <begin position="128"/>
        <end position="141"/>
    </location>
</feature>
<feature type="transmembrane region" description="Helical" evidence="10">
    <location>
        <begin position="873"/>
        <end position="894"/>
    </location>
</feature>
<feature type="compositionally biased region" description="Basic and acidic residues" evidence="9">
    <location>
        <begin position="152"/>
        <end position="165"/>
    </location>
</feature>
<keyword evidence="5" id="KW-0571">Peptide transport</keyword>
<keyword evidence="6" id="KW-0653">Protein transport</keyword>
<keyword evidence="7 10" id="KW-1133">Transmembrane helix</keyword>
<evidence type="ECO:0000256" key="1">
    <source>
        <dbReference type="ARBA" id="ARBA00004141"/>
    </source>
</evidence>
<dbReference type="PANTHER" id="PTHR22601">
    <property type="entry name" value="ISP4 LIKE PROTEIN"/>
    <property type="match status" value="1"/>
</dbReference>
<feature type="transmembrane region" description="Helical" evidence="10">
    <location>
        <begin position="409"/>
        <end position="434"/>
    </location>
</feature>
<feature type="region of interest" description="Disordered" evidence="9">
    <location>
        <begin position="1"/>
        <end position="173"/>
    </location>
</feature>
<evidence type="ECO:0000256" key="6">
    <source>
        <dbReference type="ARBA" id="ARBA00022927"/>
    </source>
</evidence>
<reference evidence="11" key="1">
    <citation type="journal article" date="2020" name="Stud. Mycol.">
        <title>101 Dothideomycetes genomes: a test case for predicting lifestyles and emergence of pathogens.</title>
        <authorList>
            <person name="Haridas S."/>
            <person name="Albert R."/>
            <person name="Binder M."/>
            <person name="Bloem J."/>
            <person name="Labutti K."/>
            <person name="Salamov A."/>
            <person name="Andreopoulos B."/>
            <person name="Baker S."/>
            <person name="Barry K."/>
            <person name="Bills G."/>
            <person name="Bluhm B."/>
            <person name="Cannon C."/>
            <person name="Castanera R."/>
            <person name="Culley D."/>
            <person name="Daum C."/>
            <person name="Ezra D."/>
            <person name="Gonzalez J."/>
            <person name="Henrissat B."/>
            <person name="Kuo A."/>
            <person name="Liang C."/>
            <person name="Lipzen A."/>
            <person name="Lutzoni F."/>
            <person name="Magnuson J."/>
            <person name="Mondo S."/>
            <person name="Nolan M."/>
            <person name="Ohm R."/>
            <person name="Pangilinan J."/>
            <person name="Park H.-J."/>
            <person name="Ramirez L."/>
            <person name="Alfaro M."/>
            <person name="Sun H."/>
            <person name="Tritt A."/>
            <person name="Yoshinaga Y."/>
            <person name="Zwiers L.-H."/>
            <person name="Turgeon B."/>
            <person name="Goodwin S."/>
            <person name="Spatafora J."/>
            <person name="Crous P."/>
            <person name="Grigoriev I."/>
        </authorList>
    </citation>
    <scope>NUCLEOTIDE SEQUENCE</scope>
    <source>
        <strain evidence="11">ATCC 16933</strain>
    </source>
</reference>
<evidence type="ECO:0000256" key="3">
    <source>
        <dbReference type="ARBA" id="ARBA00022448"/>
    </source>
</evidence>
<dbReference type="InterPro" id="IPR004648">
    <property type="entry name" value="Oligpept_transpt"/>
</dbReference>
<dbReference type="AlphaFoldDB" id="A0A6A6P1Y8"/>
<feature type="transmembrane region" description="Helical" evidence="10">
    <location>
        <begin position="654"/>
        <end position="675"/>
    </location>
</feature>
<feature type="transmembrane region" description="Helical" evidence="10">
    <location>
        <begin position="915"/>
        <end position="937"/>
    </location>
</feature>
<dbReference type="GO" id="GO:0016020">
    <property type="term" value="C:membrane"/>
    <property type="evidence" value="ECO:0007669"/>
    <property type="project" value="UniProtKB-SubCell"/>
</dbReference>
<keyword evidence="4 10" id="KW-0812">Transmembrane</keyword>
<organism evidence="11 12">
    <name type="scientific">Lineolata rhizophorae</name>
    <dbReference type="NCBI Taxonomy" id="578093"/>
    <lineage>
        <taxon>Eukaryota</taxon>
        <taxon>Fungi</taxon>
        <taxon>Dikarya</taxon>
        <taxon>Ascomycota</taxon>
        <taxon>Pezizomycotina</taxon>
        <taxon>Dothideomycetes</taxon>
        <taxon>Dothideomycetes incertae sedis</taxon>
        <taxon>Lineolatales</taxon>
        <taxon>Lineolataceae</taxon>
        <taxon>Lineolata</taxon>
    </lineage>
</organism>
<evidence type="ECO:0000256" key="9">
    <source>
        <dbReference type="SAM" id="MobiDB-lite"/>
    </source>
</evidence>
<proteinExistence type="inferred from homology"/>
<feature type="transmembrane region" description="Helical" evidence="10">
    <location>
        <begin position="476"/>
        <end position="504"/>
    </location>
</feature>
<dbReference type="Pfam" id="PF03169">
    <property type="entry name" value="OPT"/>
    <property type="match status" value="1"/>
</dbReference>
<feature type="transmembrane region" description="Helical" evidence="10">
    <location>
        <begin position="345"/>
        <end position="363"/>
    </location>
</feature>
<evidence type="ECO:0000313" key="11">
    <source>
        <dbReference type="EMBL" id="KAF2457844.1"/>
    </source>
</evidence>
<feature type="compositionally biased region" description="Basic residues" evidence="9">
    <location>
        <begin position="46"/>
        <end position="56"/>
    </location>
</feature>
<dbReference type="EMBL" id="MU001679">
    <property type="protein sequence ID" value="KAF2457844.1"/>
    <property type="molecule type" value="Genomic_DNA"/>
</dbReference>
<sequence length="974" mass="107270">MSRAPLLLRSSPAQGTGSYGVLPTLSTSSSSSEAGPADANEPQPARTRKGKGKGLLRHSEPVGDRSGLTFGSRSDTTSREQGLDSGARISRRSAARSAHGRSEGHFGEPGADRDRSSDGFKAGKGEDTPSSSAAAQTSSSSGDDDGEDEDGTPDHAVGDKGHSEDPPDNSPYAEVRAAVSPTDDTTLSINTPRMWTLSILFAVLGSSTNLFFSLRYPSVSITPVIALLLVHPLGLLWDQLLKGNNDPDETFVNGTLVCQSDLSGDTQPFQQVPSHDGSIISAAQSRSLHARGSWKRRLRIWLAQGRWNEKEHCCVYISSNVSFGFAFATDVIVEQSMFYHQKLGVSYQILLTISTQVLGYAIAGLTRRFLVRPSGMIWPVTLMSTSMFATLHKEDNKPANGWTISRPKFFLSVFGGSVVFYFLPGLLMPALSYFSVITWFAPKNVVVANLFGIASGLGLFPLTFDWAQIAYIGSPLVVPFWAAMNIIGGLVLVMWIMAPIMYYANVMYSSYMPILSSAVFDNTGKPYDVSKILTKDFVFDKVAYNNYSRVFLPITYVLSYALQFAALAALITHTACWHGRDIWRQWCRSLREIQSDGKGSYQPLPFANGDGSRSSTIISRTSDRMNSSEPTLDNLMGAEDVHNRLMRRYDDVPISWYLATGVVMTAIGIFIVEYFPIHLPWYGLLLALGICTTLFIPIGIVMAITNQQSSLYLICQLICGVVFPGRPVANMVFTTYGYITSTQGLKFSSDLKLGHYMKIPPKILFTLQTSATIVSSLTQIGVLNWMLARIPGICTPSAINGFTCPLARVHFNGSILWGVVGPARFFGPGALYRPLVWAFLLGAIAPIIIWSLGRNNKRSFWRKVNLPVLFGSLSWIPPATGLNFSVWALVCWIFNDIIRKRRPEWWGKYNMTLSAALDSGLAMGVVVIFFAVLYPGWMQGFKWWGTEVYKQGCDWKACSYRTLEPGEHFGPEVW</sequence>
<evidence type="ECO:0000313" key="12">
    <source>
        <dbReference type="Proteomes" id="UP000799766"/>
    </source>
</evidence>
<comment type="similarity">
    <text evidence="2">Belongs to the oligopeptide OPT transporter family.</text>
</comment>
<feature type="transmembrane region" description="Helical" evidence="10">
    <location>
        <begin position="681"/>
        <end position="704"/>
    </location>
</feature>
<dbReference type="Proteomes" id="UP000799766">
    <property type="component" value="Unassembled WGS sequence"/>
</dbReference>
<evidence type="ECO:0000256" key="4">
    <source>
        <dbReference type="ARBA" id="ARBA00022692"/>
    </source>
</evidence>
<evidence type="ECO:0000256" key="2">
    <source>
        <dbReference type="ARBA" id="ARBA00008807"/>
    </source>
</evidence>
<protein>
    <submittedName>
        <fullName evidence="11">OPT oligopeptide transporter protein-domain-containing protein</fullName>
    </submittedName>
</protein>
<feature type="compositionally biased region" description="Acidic residues" evidence="9">
    <location>
        <begin position="142"/>
        <end position="151"/>
    </location>
</feature>
<keyword evidence="8 10" id="KW-0472">Membrane</keyword>
<evidence type="ECO:0000256" key="5">
    <source>
        <dbReference type="ARBA" id="ARBA00022856"/>
    </source>
</evidence>
<dbReference type="GO" id="GO:0035673">
    <property type="term" value="F:oligopeptide transmembrane transporter activity"/>
    <property type="evidence" value="ECO:0007669"/>
    <property type="project" value="InterPro"/>
</dbReference>
<keyword evidence="3" id="KW-0813">Transport</keyword>
<evidence type="ECO:0000256" key="7">
    <source>
        <dbReference type="ARBA" id="ARBA00022989"/>
    </source>
</evidence>
<evidence type="ECO:0000256" key="10">
    <source>
        <dbReference type="SAM" id="Phobius"/>
    </source>
</evidence>
<feature type="compositionally biased region" description="Basic and acidic residues" evidence="9">
    <location>
        <begin position="100"/>
        <end position="127"/>
    </location>
</feature>
<feature type="transmembrane region" description="Helical" evidence="10">
    <location>
        <begin position="550"/>
        <end position="571"/>
    </location>
</feature>
<comment type="subcellular location">
    <subcellularLocation>
        <location evidence="1">Membrane</location>
        <topology evidence="1">Multi-pass membrane protein</topology>
    </subcellularLocation>
</comment>
<feature type="transmembrane region" description="Helical" evidence="10">
    <location>
        <begin position="446"/>
        <end position="464"/>
    </location>
</feature>
<accession>A0A6A6P1Y8</accession>
<dbReference type="OrthoDB" id="9986677at2759"/>
<gene>
    <name evidence="11" type="ORF">BDY21DRAFT_284788</name>
</gene>
<evidence type="ECO:0000256" key="8">
    <source>
        <dbReference type="ARBA" id="ARBA00023136"/>
    </source>
</evidence>
<dbReference type="InterPro" id="IPR004813">
    <property type="entry name" value="OPT"/>
</dbReference>
<dbReference type="NCBIfam" id="TIGR00728">
    <property type="entry name" value="OPT_sfam"/>
    <property type="match status" value="1"/>
</dbReference>
<name>A0A6A6P1Y8_9PEZI</name>
<feature type="transmembrane region" description="Helical" evidence="10">
    <location>
        <begin position="834"/>
        <end position="853"/>
    </location>
</feature>
<dbReference type="NCBIfam" id="TIGR00727">
    <property type="entry name" value="ISP4_OPT"/>
    <property type="match status" value="1"/>
</dbReference>
<dbReference type="GO" id="GO:0015031">
    <property type="term" value="P:protein transport"/>
    <property type="evidence" value="ECO:0007669"/>
    <property type="project" value="UniProtKB-KW"/>
</dbReference>